<accession>A0A3Q9FJC7</accession>
<dbReference type="EMBL" id="CP034562">
    <property type="protein sequence ID" value="AZQ60974.1"/>
    <property type="molecule type" value="Genomic_DNA"/>
</dbReference>
<dbReference type="Proteomes" id="UP000267268">
    <property type="component" value="Chromosome 1"/>
</dbReference>
<dbReference type="RefSeq" id="WP_126610943.1">
    <property type="nucleotide sequence ID" value="NZ_CP034562.1"/>
</dbReference>
<dbReference type="AlphaFoldDB" id="A0A3Q9FJC7"/>
<dbReference type="KEGG" id="fll:EI427_01705"/>
<evidence type="ECO:0008006" key="3">
    <source>
        <dbReference type="Google" id="ProtNLM"/>
    </source>
</evidence>
<organism evidence="1 2">
    <name type="scientific">Flammeovirga pectinis</name>
    <dbReference type="NCBI Taxonomy" id="2494373"/>
    <lineage>
        <taxon>Bacteria</taxon>
        <taxon>Pseudomonadati</taxon>
        <taxon>Bacteroidota</taxon>
        <taxon>Cytophagia</taxon>
        <taxon>Cytophagales</taxon>
        <taxon>Flammeovirgaceae</taxon>
        <taxon>Flammeovirga</taxon>
    </lineage>
</organism>
<dbReference type="OrthoDB" id="978692at2"/>
<protein>
    <recommendedName>
        <fullName evidence="3">Outer membrane protein beta-barrel domain-containing protein</fullName>
    </recommendedName>
</protein>
<evidence type="ECO:0000313" key="1">
    <source>
        <dbReference type="EMBL" id="AZQ60974.1"/>
    </source>
</evidence>
<keyword evidence="2" id="KW-1185">Reference proteome</keyword>
<reference evidence="1 2" key="1">
    <citation type="submission" date="2018-12" db="EMBL/GenBank/DDBJ databases">
        <title>Flammeovirga pectinis sp. nov., isolated from the gut of the Korean scallop, Patinopecten yessoensis.</title>
        <authorList>
            <person name="Bae J.-W."/>
            <person name="Jeong Y.-S."/>
            <person name="Kang W."/>
        </authorList>
    </citation>
    <scope>NUCLEOTIDE SEQUENCE [LARGE SCALE GENOMIC DNA]</scope>
    <source>
        <strain evidence="1 2">L12M1</strain>
    </source>
</reference>
<gene>
    <name evidence="1" type="ORF">EI427_01705</name>
</gene>
<evidence type="ECO:0000313" key="2">
    <source>
        <dbReference type="Proteomes" id="UP000267268"/>
    </source>
</evidence>
<name>A0A3Q9FJC7_9BACT</name>
<proteinExistence type="predicted"/>
<sequence length="172" mass="19403">MYKSLLIFFLLLFSIQIISAQEKKEPKHFISITNANTYIPKGAGVDNLDHKGHFVPGFGIDYLYRFLPKWEVGIMADFEIGEYIIPHDEPLKRENALVLAVVATYTLIPNWNVFMGGGVELEKDHNLGIFRLGTEYAFPIGQQGWAIPLGVFYDIKEGYDAWSISVGVGKAF</sequence>